<dbReference type="Proteomes" id="UP001521181">
    <property type="component" value="Unassembled WGS sequence"/>
</dbReference>
<protein>
    <submittedName>
        <fullName evidence="1">Uncharacterized protein</fullName>
    </submittedName>
</protein>
<keyword evidence="2" id="KW-1185">Reference proteome</keyword>
<comment type="caution">
    <text evidence="1">The sequence shown here is derived from an EMBL/GenBank/DDBJ whole genome shotgun (WGS) entry which is preliminary data.</text>
</comment>
<proteinExistence type="predicted"/>
<gene>
    <name evidence="1" type="ORF">LZA78_07675</name>
</gene>
<organism evidence="1 2">
    <name type="scientific">Rhodobacter flavimaris</name>
    <dbReference type="NCBI Taxonomy" id="2907145"/>
    <lineage>
        <taxon>Bacteria</taxon>
        <taxon>Pseudomonadati</taxon>
        <taxon>Pseudomonadota</taxon>
        <taxon>Alphaproteobacteria</taxon>
        <taxon>Rhodobacterales</taxon>
        <taxon>Rhodobacter group</taxon>
        <taxon>Rhodobacter</taxon>
    </lineage>
</organism>
<evidence type="ECO:0000313" key="2">
    <source>
        <dbReference type="Proteomes" id="UP001521181"/>
    </source>
</evidence>
<evidence type="ECO:0000313" key="1">
    <source>
        <dbReference type="EMBL" id="MCE5973354.1"/>
    </source>
</evidence>
<dbReference type="RefSeq" id="WP_233676348.1">
    <property type="nucleotide sequence ID" value="NZ_JAJUOS010000004.1"/>
</dbReference>
<dbReference type="EMBL" id="JAJUOS010000004">
    <property type="protein sequence ID" value="MCE5973354.1"/>
    <property type="molecule type" value="Genomic_DNA"/>
</dbReference>
<reference evidence="1 2" key="1">
    <citation type="submission" date="2021-12" db="EMBL/GenBank/DDBJ databases">
        <title>Sinirhodobacter sp. WL0062 is a bacterium isolated from seawater.</title>
        <authorList>
            <person name="Wang L."/>
            <person name="He W."/>
            <person name="Zhang D.-F."/>
        </authorList>
    </citation>
    <scope>NUCLEOTIDE SEQUENCE [LARGE SCALE GENOMIC DNA]</scope>
    <source>
        <strain evidence="1 2">WL0062</strain>
    </source>
</reference>
<name>A0ABS8YXX8_9RHOB</name>
<accession>A0ABS8YXX8</accession>
<sequence>MEILPKDLVAALRAAYRPEGGRKSRLRIHTGDEVLPVLRRWRGGFALDASQVSHLRGHVELYEGGRHIASALIVASDIDGDELICSVKRETPVADRAPLDFVRPDDAPVGYLPSA</sequence>